<keyword evidence="3" id="KW-1185">Reference proteome</keyword>
<dbReference type="PATRIC" id="fig|59750.3.peg.5339"/>
<accession>A0A132PQB0</accession>
<dbReference type="Proteomes" id="UP000070612">
    <property type="component" value="Unassembled WGS sequence"/>
</dbReference>
<evidence type="ECO:0000256" key="1">
    <source>
        <dbReference type="SAM" id="SignalP"/>
    </source>
</evidence>
<keyword evidence="1" id="KW-0732">Signal</keyword>
<name>A0A132PQB0_9MYCO</name>
<dbReference type="RefSeq" id="WP_067845953.1">
    <property type="nucleotide sequence ID" value="NZ_JBJZOV010000021.1"/>
</dbReference>
<comment type="caution">
    <text evidence="2">The sequence shown here is derived from an EMBL/GenBank/DDBJ whole genome shotgun (WGS) entry which is preliminary data.</text>
</comment>
<sequence length="79" mass="8056">MNRSKLMRAAALGLGALAVPVGVAVAGAAPAAAGPEICATGPYGYVTACVEGPGWIRPWYDDGPHWRGHGRGHGHGHDD</sequence>
<feature type="signal peptide" evidence="1">
    <location>
        <begin position="1"/>
        <end position="31"/>
    </location>
</feature>
<dbReference type="AlphaFoldDB" id="A0A132PQB0"/>
<evidence type="ECO:0000313" key="2">
    <source>
        <dbReference type="EMBL" id="KWX24519.1"/>
    </source>
</evidence>
<protein>
    <submittedName>
        <fullName evidence="2">Uncharacterized protein</fullName>
    </submittedName>
</protein>
<gene>
    <name evidence="2" type="ORF">AFM11_07455</name>
</gene>
<organism evidence="2 3">
    <name type="scientific">Mycolicibacterium wolinskyi</name>
    <dbReference type="NCBI Taxonomy" id="59750"/>
    <lineage>
        <taxon>Bacteria</taxon>
        <taxon>Bacillati</taxon>
        <taxon>Actinomycetota</taxon>
        <taxon>Actinomycetes</taxon>
        <taxon>Mycobacteriales</taxon>
        <taxon>Mycobacteriaceae</taxon>
        <taxon>Mycolicibacterium</taxon>
    </lineage>
</organism>
<proteinExistence type="predicted"/>
<feature type="chain" id="PRO_5039495924" evidence="1">
    <location>
        <begin position="32"/>
        <end position="79"/>
    </location>
</feature>
<dbReference type="EMBL" id="LGTW01000004">
    <property type="protein sequence ID" value="KWX24519.1"/>
    <property type="molecule type" value="Genomic_DNA"/>
</dbReference>
<evidence type="ECO:0000313" key="3">
    <source>
        <dbReference type="Proteomes" id="UP000070612"/>
    </source>
</evidence>
<reference evidence="2 3" key="1">
    <citation type="submission" date="2015-07" db="EMBL/GenBank/DDBJ databases">
        <title>A draft genome sequence of Mycobacterium wolinskyi.</title>
        <authorList>
            <person name="de Man T.J."/>
            <person name="Perry K.A."/>
            <person name="Coulliette A.D."/>
            <person name="Jensen B."/>
            <person name="Toney N.C."/>
            <person name="Limbago B.M."/>
            <person name="Noble-Wang J."/>
        </authorList>
    </citation>
    <scope>NUCLEOTIDE SEQUENCE [LARGE SCALE GENOMIC DNA]</scope>
    <source>
        <strain evidence="2 3">CDC_01</strain>
    </source>
</reference>